<organism evidence="3 4">
    <name type="scientific">Eikenella corrodens</name>
    <dbReference type="NCBI Taxonomy" id="539"/>
    <lineage>
        <taxon>Bacteria</taxon>
        <taxon>Pseudomonadati</taxon>
        <taxon>Pseudomonadota</taxon>
        <taxon>Betaproteobacteria</taxon>
        <taxon>Neisseriales</taxon>
        <taxon>Neisseriaceae</taxon>
        <taxon>Eikenella</taxon>
    </lineage>
</organism>
<feature type="transmembrane region" description="Helical" evidence="2">
    <location>
        <begin position="1011"/>
        <end position="1030"/>
    </location>
</feature>
<dbReference type="OrthoDB" id="207428at2"/>
<feature type="transmembrane region" description="Helical" evidence="2">
    <location>
        <begin position="664"/>
        <end position="684"/>
    </location>
</feature>
<dbReference type="EMBL" id="LXSG01000049">
    <property type="protein sequence ID" value="OAM14918.1"/>
    <property type="molecule type" value="Genomic_DNA"/>
</dbReference>
<accession>A0A1A9RAZ8</accession>
<feature type="transmembrane region" description="Helical" evidence="2">
    <location>
        <begin position="949"/>
        <end position="972"/>
    </location>
</feature>
<feature type="transmembrane region" description="Helical" evidence="2">
    <location>
        <begin position="804"/>
        <end position="824"/>
    </location>
</feature>
<comment type="caution">
    <text evidence="3">The sequence shown here is derived from an EMBL/GenBank/DDBJ whole genome shotgun (WGS) entry which is preliminary data.</text>
</comment>
<feature type="region of interest" description="Disordered" evidence="1">
    <location>
        <begin position="175"/>
        <end position="265"/>
    </location>
</feature>
<sequence length="1232" mass="131411">MAFVVTLLLLMFGAFVVMLFQTRMQQQEMAEQLSRLQKEVEQLRRRQPLREQRLAESEGGGQRTSGQAEPQHLGQAGLQPNAPSAPQPDFSGWPYNPNVPTSAVSGASQPSVAAFDAISPAAAGPAQSAHLAAHSQPAEAAVHPLPAQSVQPSQSTFEQPAAPVFSGSLTAAASAAGENVPPAPAAQPASAARQPEAAVEEHGVMPGSRPGTVRIRKRGAAQTAAQTPARTPAQAALAAQSQAHTAAQSSADQSDRRRRVARPAEREAESAFAPLIDWLMHGNLLLKTGVVVLFLGLVFLLRFASERIHVPIEMRYLGVMGSGLAAAVSGWFLQRRRREYGLILQGFGMAVMYLTTLAAVKLHPLLPSGTAFMLMVGLVCAMAALAVRQDAKIMAQVALIGGLAAPILVSDGSGSHVVLFTYLALLNTGVAAIARFKTWRSLNLIGFIGSLFIAVMWGASEYTGEYFASTEPFLIFHWLLYTLLACLYALHRRDEADEAAVPDNAGLDELIDSLVRHGMTIGAIDGTLLFGSAVSAFVLQYHMLPEGGHWAAGAVLGFAAVYALLAGVFTGSRDFPLLRQALAALSLVFATLAVPLAFEQEATVALWSLEAGLVYVFALRQQRPHTRFLAVVVYALSLGALLFGGELSWQIMSEESVPLLAGPLLPTLAAASAGLAMYAAWLRWRCRGSAYWESCAQRGALGAGLLLAGLLPLMCLPRHWAMVALAALAWAAVRVQAVLQDAFEPNPLAVLSGSPSDEGGADGEADEADESAWLPGSGLFAVAAVSWGMLAMLLLAVVSGGEGWLSTICCFAATLLLGASAYALHRQGEAWLPKNEPSALLRGKHRRSRQQHDTAFPLPLLLHQAAGWLLLGLAFLGTILSSVNLLHHLPESLAGSAPLWTLPLPFALWTVAAWLLDWRQGKRTALLLVPLLIPNAMLLFGGLSRADLVAHALSASLMHLALAALLVWILRLQGFRSHDTERTWGMAAFALWTASATAFCGILAGEILGGVWGQIGWLALPLALWLLLYLGRERAALRPYAAACSLLCGGYALMWLVANNALEPRTVQPFTYLPLLNPMDLAGLLVGALWLRCVDLWQEEFELESEGLRLHLAGSVLLGLTLVSGAVLRLWYFYMGVEWTLHGIMASFGLQAALSIVWAATAIGLMVSGHRLGRRIRWMAGAGLMGVVVLKLFTVELGGSGGIARIVSFIGVGLLLLLVGWFAPVPPREGED</sequence>
<feature type="transmembrane region" description="Helical" evidence="2">
    <location>
        <begin position="604"/>
        <end position="621"/>
    </location>
</feature>
<feature type="transmembrane region" description="Helical" evidence="2">
    <location>
        <begin position="628"/>
        <end position="652"/>
    </location>
</feature>
<dbReference type="PANTHER" id="PTHR38434">
    <property type="entry name" value="BLL2549 PROTEIN"/>
    <property type="match status" value="1"/>
</dbReference>
<feature type="region of interest" description="Disordered" evidence="1">
    <location>
        <begin position="43"/>
        <end position="106"/>
    </location>
</feature>
<feature type="transmembrane region" description="Helical" evidence="2">
    <location>
        <begin position="1112"/>
        <end position="1132"/>
    </location>
</feature>
<feature type="transmembrane region" description="Helical" evidence="2">
    <location>
        <begin position="1144"/>
        <end position="1166"/>
    </location>
</feature>
<feature type="transmembrane region" description="Helical" evidence="2">
    <location>
        <begin position="393"/>
        <end position="409"/>
    </location>
</feature>
<feature type="transmembrane region" description="Helical" evidence="2">
    <location>
        <begin position="550"/>
        <end position="569"/>
    </location>
</feature>
<feature type="transmembrane region" description="Helical" evidence="2">
    <location>
        <begin position="1203"/>
        <end position="1223"/>
    </location>
</feature>
<feature type="transmembrane region" description="Helical" evidence="2">
    <location>
        <begin position="856"/>
        <end position="880"/>
    </location>
</feature>
<evidence type="ECO:0000313" key="3">
    <source>
        <dbReference type="EMBL" id="OAM14918.1"/>
    </source>
</evidence>
<dbReference type="InterPro" id="IPR019286">
    <property type="entry name" value="DUF2339_TM"/>
</dbReference>
<evidence type="ECO:0000256" key="1">
    <source>
        <dbReference type="SAM" id="MobiDB-lite"/>
    </source>
</evidence>
<feature type="transmembrane region" description="Helical" evidence="2">
    <location>
        <begin position="1178"/>
        <end position="1197"/>
    </location>
</feature>
<dbReference type="RefSeq" id="WP_049258731.1">
    <property type="nucleotide sequence ID" value="NZ_JVFA01000071.1"/>
</dbReference>
<feature type="compositionally biased region" description="Low complexity" evidence="1">
    <location>
        <begin position="220"/>
        <end position="252"/>
    </location>
</feature>
<proteinExistence type="predicted"/>
<evidence type="ECO:0000313" key="4">
    <source>
        <dbReference type="Proteomes" id="UP000077589"/>
    </source>
</evidence>
<dbReference type="STRING" id="539.A7P85_05570"/>
<evidence type="ECO:0000256" key="2">
    <source>
        <dbReference type="SAM" id="Phobius"/>
    </source>
</evidence>
<feature type="transmembrane region" description="Helical" evidence="2">
    <location>
        <begin position="581"/>
        <end position="598"/>
    </location>
</feature>
<keyword evidence="2" id="KW-1133">Transmembrane helix</keyword>
<feature type="transmembrane region" description="Helical" evidence="2">
    <location>
        <begin position="1037"/>
        <end position="1058"/>
    </location>
</feature>
<feature type="transmembrane region" description="Helical" evidence="2">
    <location>
        <begin position="366"/>
        <end position="386"/>
    </location>
</feature>
<feature type="transmembrane region" description="Helical" evidence="2">
    <location>
        <begin position="340"/>
        <end position="360"/>
    </location>
</feature>
<feature type="transmembrane region" description="Helical" evidence="2">
    <location>
        <begin position="6"/>
        <end position="22"/>
    </location>
</feature>
<dbReference type="AlphaFoldDB" id="A0A1A9RAZ8"/>
<feature type="compositionally biased region" description="Polar residues" evidence="1">
    <location>
        <begin position="148"/>
        <end position="158"/>
    </location>
</feature>
<feature type="transmembrane region" description="Helical" evidence="2">
    <location>
        <begin position="1070"/>
        <end position="1091"/>
    </location>
</feature>
<protein>
    <recommendedName>
        <fullName evidence="5">DUF2339 domain-containing protein</fullName>
    </recommendedName>
</protein>
<feature type="compositionally biased region" description="Basic and acidic residues" evidence="1">
    <location>
        <begin position="43"/>
        <end position="56"/>
    </location>
</feature>
<feature type="transmembrane region" description="Helical" evidence="2">
    <location>
        <begin position="925"/>
        <end position="943"/>
    </location>
</feature>
<name>A0A1A9RAZ8_EIKCO</name>
<keyword evidence="2" id="KW-0812">Transmembrane</keyword>
<feature type="transmembrane region" description="Helical" evidence="2">
    <location>
        <begin position="284"/>
        <end position="304"/>
    </location>
</feature>
<feature type="transmembrane region" description="Helical" evidence="2">
    <location>
        <begin position="526"/>
        <end position="544"/>
    </location>
</feature>
<reference evidence="4" key="1">
    <citation type="submission" date="2016-05" db="EMBL/GenBank/DDBJ databases">
        <title>Draft genome of Corynebacterium afermentans subsp. afermentans LCDC 88199T.</title>
        <authorList>
            <person name="Bernier A.-M."/>
            <person name="Bernard K."/>
        </authorList>
    </citation>
    <scope>NUCLEOTIDE SEQUENCE [LARGE SCALE GENOMIC DNA]</scope>
    <source>
        <strain evidence="4">NML04-0072</strain>
    </source>
</reference>
<feature type="transmembrane region" description="Helical" evidence="2">
    <location>
        <begin position="779"/>
        <end position="798"/>
    </location>
</feature>
<evidence type="ECO:0008006" key="5">
    <source>
        <dbReference type="Google" id="ProtNLM"/>
    </source>
</evidence>
<keyword evidence="2" id="KW-0472">Membrane</keyword>
<feature type="transmembrane region" description="Helical" evidence="2">
    <location>
        <begin position="472"/>
        <end position="490"/>
    </location>
</feature>
<feature type="transmembrane region" description="Helical" evidence="2">
    <location>
        <begin position="441"/>
        <end position="460"/>
    </location>
</feature>
<feature type="transmembrane region" description="Helical" evidence="2">
    <location>
        <begin position="984"/>
        <end position="1005"/>
    </location>
</feature>
<feature type="transmembrane region" description="Helical" evidence="2">
    <location>
        <begin position="316"/>
        <end position="333"/>
    </location>
</feature>
<feature type="transmembrane region" description="Helical" evidence="2">
    <location>
        <begin position="415"/>
        <end position="434"/>
    </location>
</feature>
<gene>
    <name evidence="3" type="ORF">A7P90_12070</name>
</gene>
<feature type="transmembrane region" description="Helical" evidence="2">
    <location>
        <begin position="900"/>
        <end position="918"/>
    </location>
</feature>
<feature type="compositionally biased region" description="Low complexity" evidence="1">
    <location>
        <begin position="186"/>
        <end position="197"/>
    </location>
</feature>
<feature type="region of interest" description="Disordered" evidence="1">
    <location>
        <begin position="126"/>
        <end position="159"/>
    </location>
</feature>
<dbReference type="PANTHER" id="PTHR38434:SF1">
    <property type="entry name" value="BLL2549 PROTEIN"/>
    <property type="match status" value="1"/>
</dbReference>
<dbReference type="Proteomes" id="UP000077589">
    <property type="component" value="Unassembled WGS sequence"/>
</dbReference>
<dbReference type="Pfam" id="PF10101">
    <property type="entry name" value="DUF2339"/>
    <property type="match status" value="2"/>
</dbReference>